<reference evidence="4" key="1">
    <citation type="submission" date="2017-12" db="EMBL/GenBank/DDBJ databases">
        <authorList>
            <person name="Barbosa P."/>
            <person name="Usie A."/>
            <person name="Ramos A.M."/>
        </authorList>
    </citation>
    <scope>NUCLEOTIDE SEQUENCE</scope>
    <source>
        <strain evidence="4">HL8</strain>
        <tissue evidence="4">Leaves</tissue>
    </source>
</reference>
<reference evidence="4" key="3">
    <citation type="submission" date="2023-07" db="EMBL/GenBank/DDBJ databases">
        <title>An improved reference 1 genome and first organelle genomes of Quercus suber.</title>
        <authorList>
            <consortium name="Genosuber Consortium"/>
            <person name="Usie A."/>
            <person name="Serra O."/>
            <person name="Barros P."/>
        </authorList>
    </citation>
    <scope>NUCLEOTIDE SEQUENCE</scope>
    <source>
        <strain evidence="4">HL8</strain>
        <tissue evidence="4">Leaves</tissue>
    </source>
</reference>
<sequence length="199" mass="22178">MGKNLKQLNLTPDSNKTIITILGNTDVEIHWHNQDQIMINPIYREESGIGGRAQYEIKVLGTKSFKDRIIITLPANGQRVEIDVAYQPVERAAASGTIINKTLWASVVGCFVLLVLTAAIFICYLDRPGRSQTSTAPAPAPATPTVPAPMTPDRGSPAVLNEQSPRTPQPFVDYVRRTIDETPYYRQEGRRRFNLQNTM</sequence>
<keyword evidence="2" id="KW-0812">Transmembrane</keyword>
<dbReference type="InterPro" id="IPR056233">
    <property type="entry name" value="Ig_GP210_16th"/>
</dbReference>
<keyword evidence="2" id="KW-0472">Membrane</keyword>
<dbReference type="InterPro" id="IPR045197">
    <property type="entry name" value="NUP210-like"/>
</dbReference>
<proteinExistence type="predicted"/>
<reference evidence="4" key="2">
    <citation type="journal article" date="2018" name="Sci. Data">
        <title>The draft genome sequence of cork oak.</title>
        <authorList>
            <person name="Ramos A.M."/>
            <person name="Usie A."/>
            <person name="Barbosa P."/>
            <person name="Barros P.M."/>
            <person name="Capote T."/>
            <person name="Chaves I."/>
            <person name="Simoes F."/>
            <person name="Abreu I."/>
            <person name="Carrasquinho I."/>
            <person name="Faro C."/>
            <person name="Guimaraes J.B."/>
            <person name="Mendonca D."/>
            <person name="Nobrega F."/>
            <person name="Rodrigues L."/>
            <person name="Saibo N.J.M."/>
            <person name="Varela M.C."/>
            <person name="Egas C."/>
            <person name="Matos J."/>
            <person name="Miguel C.M."/>
            <person name="Oliveira M.M."/>
            <person name="Ricardo C.P."/>
            <person name="Goncalves S."/>
        </authorList>
    </citation>
    <scope>NUCLEOTIDE SEQUENCE [LARGE SCALE GENOMIC DNA]</scope>
    <source>
        <strain evidence="4">HL8</strain>
    </source>
</reference>
<protein>
    <submittedName>
        <fullName evidence="4">Nuclear pore complex protein gp210</fullName>
    </submittedName>
</protein>
<comment type="caution">
    <text evidence="4">The sequence shown here is derived from an EMBL/GenBank/DDBJ whole genome shotgun (WGS) entry which is preliminary data.</text>
</comment>
<dbReference type="AlphaFoldDB" id="A0AAW0M6M2"/>
<feature type="transmembrane region" description="Helical" evidence="2">
    <location>
        <begin position="103"/>
        <end position="125"/>
    </location>
</feature>
<accession>A0AAW0M6M2</accession>
<evidence type="ECO:0000256" key="2">
    <source>
        <dbReference type="SAM" id="Phobius"/>
    </source>
</evidence>
<name>A0AAW0M6M2_QUESU</name>
<evidence type="ECO:0000313" key="4">
    <source>
        <dbReference type="EMBL" id="KAK7858364.1"/>
    </source>
</evidence>
<dbReference type="PANTHER" id="PTHR23019">
    <property type="entry name" value="NUCLEAR PORE MEMBRANE GLYCOPROTEIN GP210-RELATED"/>
    <property type="match status" value="1"/>
</dbReference>
<dbReference type="Pfam" id="PF24427">
    <property type="entry name" value="Ig_GP210_16th"/>
    <property type="match status" value="1"/>
</dbReference>
<feature type="region of interest" description="Disordered" evidence="1">
    <location>
        <begin position="132"/>
        <end position="167"/>
    </location>
</feature>
<evidence type="ECO:0000259" key="3">
    <source>
        <dbReference type="Pfam" id="PF24427"/>
    </source>
</evidence>
<evidence type="ECO:0000256" key="1">
    <source>
        <dbReference type="SAM" id="MobiDB-lite"/>
    </source>
</evidence>
<dbReference type="EMBL" id="PKMF04000020">
    <property type="protein sequence ID" value="KAK7858364.1"/>
    <property type="molecule type" value="Genomic_DNA"/>
</dbReference>
<dbReference type="PANTHER" id="PTHR23019:SF0">
    <property type="entry name" value="NUCLEAR PORE MEMBRANE GLYCOPROTEIN 210"/>
    <property type="match status" value="1"/>
</dbReference>
<keyword evidence="2" id="KW-1133">Transmembrane helix</keyword>
<organism evidence="4">
    <name type="scientific">Quercus suber</name>
    <name type="common">Cork oak</name>
    <dbReference type="NCBI Taxonomy" id="58331"/>
    <lineage>
        <taxon>Eukaryota</taxon>
        <taxon>Viridiplantae</taxon>
        <taxon>Streptophyta</taxon>
        <taxon>Embryophyta</taxon>
        <taxon>Tracheophyta</taxon>
        <taxon>Spermatophyta</taxon>
        <taxon>Magnoliopsida</taxon>
        <taxon>eudicotyledons</taxon>
        <taxon>Gunneridae</taxon>
        <taxon>Pentapetalae</taxon>
        <taxon>rosids</taxon>
        <taxon>fabids</taxon>
        <taxon>Fagales</taxon>
        <taxon>Fagaceae</taxon>
        <taxon>Quercus</taxon>
    </lineage>
</organism>
<gene>
    <name evidence="4" type="primary">GB210_0</name>
    <name evidence="4" type="ORF">CFP56_013083</name>
</gene>
<feature type="domain" description="Nuclear pore complex protein GP210 C-terminal Ig-like" evidence="3">
    <location>
        <begin position="5"/>
        <end position="87"/>
    </location>
</feature>
<feature type="compositionally biased region" description="Pro residues" evidence="1">
    <location>
        <begin position="138"/>
        <end position="150"/>
    </location>
</feature>